<dbReference type="GeneTree" id="ENSGT00940000160173"/>
<feature type="signal peptide" evidence="4">
    <location>
        <begin position="1"/>
        <end position="28"/>
    </location>
</feature>
<sequence>KKWFGGAPSWLRTTLSAVLSSLLPQVSEVAFSPGESHFATCAEDGSVRVWSLASLELVVQFQVLNQSCLCLAWSPVPTSINGLESHHIVAGYSDGTIRLFSISRTEMELKMHPHSVAVRALGYSADGEIILSGSKDGLIAINSPRTGMTIRVLTDHRPSAINVIQCTRKPYTELGTEGSDLWLASSSDRRVSVWISDWLKDKCEIIDWLSFPAPTGPEIPSPLPPSLAAFCPWDKSTIAYVGFGLQKEILFYSLQQKQVIEKIPLPSFAASLSLSPVACTIAVGFSERMLRLIDCATKTSEDYAGYNDTVCLCRFAPSGKRLFTASYNEILVWEVQSR</sequence>
<evidence type="ECO:0000256" key="2">
    <source>
        <dbReference type="ARBA" id="ARBA00022737"/>
    </source>
</evidence>
<evidence type="ECO:0000256" key="3">
    <source>
        <dbReference type="PROSITE-ProRule" id="PRU00221"/>
    </source>
</evidence>
<dbReference type="Proteomes" id="UP000694559">
    <property type="component" value="Unplaced"/>
</dbReference>
<dbReference type="OrthoDB" id="6252103at2759"/>
<dbReference type="PROSITE" id="PS50082">
    <property type="entry name" value="WD_REPEATS_2"/>
    <property type="match status" value="2"/>
</dbReference>
<feature type="chain" id="PRO_5034290121" description="WDR90 4th beta-propeller domain-containing protein" evidence="4">
    <location>
        <begin position="29"/>
        <end position="338"/>
    </location>
</feature>
<feature type="domain" description="WDR90 4th beta-propeller" evidence="5">
    <location>
        <begin position="25"/>
        <end position="337"/>
    </location>
</feature>
<dbReference type="FunFam" id="2.130.10.10:FF:001066">
    <property type="entry name" value="WD repeat domain 90"/>
    <property type="match status" value="1"/>
</dbReference>
<dbReference type="AlphaFoldDB" id="A0A8C6VMN2"/>
<proteinExistence type="predicted"/>
<feature type="repeat" description="WD" evidence="3">
    <location>
        <begin position="111"/>
        <end position="152"/>
    </location>
</feature>
<keyword evidence="2" id="KW-0677">Repeat</keyword>
<dbReference type="InterPro" id="IPR015943">
    <property type="entry name" value="WD40/YVTN_repeat-like_dom_sf"/>
</dbReference>
<feature type="repeat" description="WD" evidence="3">
    <location>
        <begin position="19"/>
        <end position="60"/>
    </location>
</feature>
<evidence type="ECO:0000256" key="4">
    <source>
        <dbReference type="SAM" id="SignalP"/>
    </source>
</evidence>
<accession>A0A8C6VMN2</accession>
<dbReference type="Ensembl" id="ENSNNAT00000008332.1">
    <property type="protein sequence ID" value="ENSNNAP00000007939.1"/>
    <property type="gene ID" value="ENSNNAG00000005342.1"/>
</dbReference>
<dbReference type="SMART" id="SM00320">
    <property type="entry name" value="WD40"/>
    <property type="match status" value="6"/>
</dbReference>
<evidence type="ECO:0000256" key="1">
    <source>
        <dbReference type="ARBA" id="ARBA00022574"/>
    </source>
</evidence>
<reference evidence="6" key="2">
    <citation type="submission" date="2025-09" db="UniProtKB">
        <authorList>
            <consortium name="Ensembl"/>
        </authorList>
    </citation>
    <scope>IDENTIFICATION</scope>
</reference>
<dbReference type="InterPro" id="IPR036322">
    <property type="entry name" value="WD40_repeat_dom_sf"/>
</dbReference>
<reference evidence="6" key="1">
    <citation type="submission" date="2025-08" db="UniProtKB">
        <authorList>
            <consortium name="Ensembl"/>
        </authorList>
    </citation>
    <scope>IDENTIFICATION</scope>
</reference>
<dbReference type="Gene3D" id="2.130.10.10">
    <property type="entry name" value="YVTN repeat-like/Quinoprotein amine dehydrogenase"/>
    <property type="match status" value="2"/>
</dbReference>
<dbReference type="Pfam" id="PF23342">
    <property type="entry name" value="WDR90_beta-prop_4th"/>
    <property type="match status" value="1"/>
</dbReference>
<evidence type="ECO:0000313" key="6">
    <source>
        <dbReference type="Ensembl" id="ENSNNAP00000007939.1"/>
    </source>
</evidence>
<dbReference type="PANTHER" id="PTHR19848">
    <property type="entry name" value="WD40 REPEAT PROTEIN"/>
    <property type="match status" value="1"/>
</dbReference>
<dbReference type="InterPro" id="IPR001680">
    <property type="entry name" value="WD40_rpt"/>
</dbReference>
<dbReference type="InterPro" id="IPR055440">
    <property type="entry name" value="Beta-prop_WDR90_4th"/>
</dbReference>
<dbReference type="PANTHER" id="PTHR19848:SF8">
    <property type="entry name" value="F-BOX AND WD REPEAT DOMAIN CONTAINING 7"/>
    <property type="match status" value="1"/>
</dbReference>
<keyword evidence="4" id="KW-0732">Signal</keyword>
<protein>
    <recommendedName>
        <fullName evidence="5">WDR90 4th beta-propeller domain-containing protein</fullName>
    </recommendedName>
</protein>
<dbReference type="PROSITE" id="PS50294">
    <property type="entry name" value="WD_REPEATS_REGION"/>
    <property type="match status" value="1"/>
</dbReference>
<dbReference type="SUPFAM" id="SSF50978">
    <property type="entry name" value="WD40 repeat-like"/>
    <property type="match status" value="1"/>
</dbReference>
<dbReference type="OMA" id="AFCPADC"/>
<evidence type="ECO:0000259" key="5">
    <source>
        <dbReference type="Pfam" id="PF23342"/>
    </source>
</evidence>
<keyword evidence="7" id="KW-1185">Reference proteome</keyword>
<organism evidence="6 7">
    <name type="scientific">Naja naja</name>
    <name type="common">Indian cobra</name>
    <dbReference type="NCBI Taxonomy" id="35670"/>
    <lineage>
        <taxon>Eukaryota</taxon>
        <taxon>Metazoa</taxon>
        <taxon>Chordata</taxon>
        <taxon>Craniata</taxon>
        <taxon>Vertebrata</taxon>
        <taxon>Euteleostomi</taxon>
        <taxon>Lepidosauria</taxon>
        <taxon>Squamata</taxon>
        <taxon>Bifurcata</taxon>
        <taxon>Unidentata</taxon>
        <taxon>Episquamata</taxon>
        <taxon>Toxicofera</taxon>
        <taxon>Serpentes</taxon>
        <taxon>Colubroidea</taxon>
        <taxon>Elapidae</taxon>
        <taxon>Elapinae</taxon>
        <taxon>Naja</taxon>
    </lineage>
</organism>
<keyword evidence="1 3" id="KW-0853">WD repeat</keyword>
<name>A0A8C6VMN2_NAJNA</name>
<evidence type="ECO:0000313" key="7">
    <source>
        <dbReference type="Proteomes" id="UP000694559"/>
    </source>
</evidence>